<comment type="function">
    <text evidence="12">Part of the binding-protein-dependent transport system for molybdenum; probably responsible for the translocation of the substrate across the membrane.</text>
</comment>
<dbReference type="AlphaFoldDB" id="A0A9Q9F1H8"/>
<sequence>MDLLFSEEFFSPIVISLKVACTATLLSFLIGIMLAFTLSKQTFPGKSFVETVIMLPMVLPPTVVGFLLLYLFGRYGILGQWIYSLFNTTMLFSIYAAIIASTVVAVPLMYQSLKIGIDNVSSDILEAAQLDGANSIVIFKSIIMPLSKNALLTGILFAFARALGEFGATLIFAGNIPGITQTLPTAIYVAIENNELLLAGIWVAMMVLLSFVLMLIIQMIRKDAQ</sequence>
<evidence type="ECO:0000259" key="13">
    <source>
        <dbReference type="PROSITE" id="PS50928"/>
    </source>
</evidence>
<dbReference type="InterPro" id="IPR035906">
    <property type="entry name" value="MetI-like_sf"/>
</dbReference>
<evidence type="ECO:0000256" key="6">
    <source>
        <dbReference type="ARBA" id="ARBA00022596"/>
    </source>
</evidence>
<feature type="transmembrane region" description="Helical" evidence="11">
    <location>
        <begin position="48"/>
        <end position="72"/>
    </location>
</feature>
<organism evidence="14 15">
    <name type="scientific">Macrococcus equipercicus</name>
    <dbReference type="NCBI Taxonomy" id="69967"/>
    <lineage>
        <taxon>Bacteria</taxon>
        <taxon>Bacillati</taxon>
        <taxon>Bacillota</taxon>
        <taxon>Bacilli</taxon>
        <taxon>Bacillales</taxon>
        <taxon>Staphylococcaceae</taxon>
        <taxon>Macrococcus</taxon>
    </lineage>
</organism>
<keyword evidence="8 11" id="KW-1133">Transmembrane helix</keyword>
<dbReference type="EMBL" id="CP073809">
    <property type="protein sequence ID" value="UTH13947.1"/>
    <property type="molecule type" value="Genomic_DNA"/>
</dbReference>
<evidence type="ECO:0000313" key="14">
    <source>
        <dbReference type="EMBL" id="UTH13947.1"/>
    </source>
</evidence>
<evidence type="ECO:0000256" key="12">
    <source>
        <dbReference type="RuleBase" id="RU365097"/>
    </source>
</evidence>
<dbReference type="GO" id="GO:0005886">
    <property type="term" value="C:plasma membrane"/>
    <property type="evidence" value="ECO:0007669"/>
    <property type="project" value="UniProtKB-SubCell"/>
</dbReference>
<keyword evidence="10 11" id="KW-0472">Membrane</keyword>
<evidence type="ECO:0000256" key="10">
    <source>
        <dbReference type="ARBA" id="ARBA00023136"/>
    </source>
</evidence>
<dbReference type="PANTHER" id="PTHR30183">
    <property type="entry name" value="MOLYBDENUM TRANSPORT SYSTEM PERMEASE PROTEIN MODB"/>
    <property type="match status" value="1"/>
</dbReference>
<name>A0A9Q9F1H8_9STAP</name>
<accession>A0A9Q9F1H8</accession>
<dbReference type="InterPro" id="IPR000515">
    <property type="entry name" value="MetI-like"/>
</dbReference>
<dbReference type="PROSITE" id="PS50928">
    <property type="entry name" value="ABC_TM1"/>
    <property type="match status" value="1"/>
</dbReference>
<evidence type="ECO:0000256" key="9">
    <source>
        <dbReference type="ARBA" id="ARBA00023112"/>
    </source>
</evidence>
<evidence type="ECO:0000256" key="11">
    <source>
        <dbReference type="RuleBase" id="RU363032"/>
    </source>
</evidence>
<dbReference type="GO" id="GO:0015675">
    <property type="term" value="P:nickel cation transport"/>
    <property type="evidence" value="ECO:0007669"/>
    <property type="project" value="UniProtKB-KW"/>
</dbReference>
<reference evidence="14" key="1">
    <citation type="submission" date="2021-04" db="EMBL/GenBank/DDBJ databases">
        <title>Complete Genome Sequences of Macrococcus spp. from dog and cattle.</title>
        <authorList>
            <person name="Schwendener S."/>
            <person name="Perreten V."/>
        </authorList>
    </citation>
    <scope>NUCLEOTIDE SEQUENCE</scope>
    <source>
        <strain evidence="14">Epi0143-OL</strain>
    </source>
</reference>
<dbReference type="CDD" id="cd06261">
    <property type="entry name" value="TM_PBP2"/>
    <property type="match status" value="1"/>
</dbReference>
<dbReference type="Pfam" id="PF00528">
    <property type="entry name" value="BPD_transp_1"/>
    <property type="match status" value="1"/>
</dbReference>
<evidence type="ECO:0000256" key="3">
    <source>
        <dbReference type="ARBA" id="ARBA00022448"/>
    </source>
</evidence>
<evidence type="ECO:0000256" key="1">
    <source>
        <dbReference type="ARBA" id="ARBA00004651"/>
    </source>
</evidence>
<dbReference type="InterPro" id="IPR011867">
    <property type="entry name" value="ModB_ABC"/>
</dbReference>
<comment type="subcellular location">
    <subcellularLocation>
        <location evidence="1 11">Cell membrane</location>
        <topology evidence="1 11">Multi-pass membrane protein</topology>
    </subcellularLocation>
</comment>
<evidence type="ECO:0000256" key="8">
    <source>
        <dbReference type="ARBA" id="ARBA00022989"/>
    </source>
</evidence>
<evidence type="ECO:0000256" key="4">
    <source>
        <dbReference type="ARBA" id="ARBA00022475"/>
    </source>
</evidence>
<feature type="transmembrane region" description="Helical" evidence="11">
    <location>
        <begin position="196"/>
        <end position="217"/>
    </location>
</feature>
<keyword evidence="7 11" id="KW-0812">Transmembrane</keyword>
<dbReference type="GO" id="GO:0015098">
    <property type="term" value="F:molybdate ion transmembrane transporter activity"/>
    <property type="evidence" value="ECO:0007669"/>
    <property type="project" value="UniProtKB-UniRule"/>
</dbReference>
<feature type="transmembrane region" description="Helical" evidence="11">
    <location>
        <begin position="12"/>
        <end position="36"/>
    </location>
</feature>
<evidence type="ECO:0000313" key="15">
    <source>
        <dbReference type="Proteomes" id="UP001057381"/>
    </source>
</evidence>
<keyword evidence="9" id="KW-0921">Nickel transport</keyword>
<evidence type="ECO:0000256" key="7">
    <source>
        <dbReference type="ARBA" id="ARBA00022692"/>
    </source>
</evidence>
<keyword evidence="6" id="KW-0533">Nickel</keyword>
<protein>
    <recommendedName>
        <fullName evidence="12">Molybdenum transport system permease</fullName>
    </recommendedName>
</protein>
<dbReference type="NCBIfam" id="TIGR02141">
    <property type="entry name" value="modB_ABC"/>
    <property type="match status" value="1"/>
</dbReference>
<evidence type="ECO:0000256" key="2">
    <source>
        <dbReference type="ARBA" id="ARBA00007069"/>
    </source>
</evidence>
<dbReference type="Gene3D" id="1.10.3720.10">
    <property type="entry name" value="MetI-like"/>
    <property type="match status" value="1"/>
</dbReference>
<feature type="transmembrane region" description="Helical" evidence="11">
    <location>
        <begin position="92"/>
        <end position="110"/>
    </location>
</feature>
<keyword evidence="3 11" id="KW-0813">Transport</keyword>
<comment type="caution">
    <text evidence="12">Lacks conserved residue(s) required for the propagation of feature annotation.</text>
</comment>
<feature type="domain" description="ABC transmembrane type-1" evidence="13">
    <location>
        <begin position="13"/>
        <end position="217"/>
    </location>
</feature>
<dbReference type="Proteomes" id="UP001057381">
    <property type="component" value="Chromosome"/>
</dbReference>
<comment type="similarity">
    <text evidence="2 12">Belongs to the binding-protein-dependent transport system permease family. CysTW subfamily.</text>
</comment>
<keyword evidence="4 12" id="KW-1003">Cell membrane</keyword>
<keyword evidence="5 12" id="KW-0500">Molybdenum</keyword>
<evidence type="ECO:0000256" key="5">
    <source>
        <dbReference type="ARBA" id="ARBA00022505"/>
    </source>
</evidence>
<dbReference type="SUPFAM" id="SSF161098">
    <property type="entry name" value="MetI-like"/>
    <property type="match status" value="1"/>
</dbReference>
<dbReference type="PANTHER" id="PTHR30183:SF3">
    <property type="entry name" value="MOLYBDENUM TRANSPORT SYSTEM PERMEASE PROTEIN MODB"/>
    <property type="match status" value="1"/>
</dbReference>
<proteinExistence type="inferred from homology"/>
<keyword evidence="9" id="KW-0406">Ion transport</keyword>
<dbReference type="KEGG" id="mequ:KFV11_00810"/>
<dbReference type="RefSeq" id="WP_254250068.1">
    <property type="nucleotide sequence ID" value="NZ_CP073809.1"/>
</dbReference>
<gene>
    <name evidence="14" type="primary">modB</name>
    <name evidence="14" type="ORF">KFV11_00810</name>
</gene>